<sequence>MAFRTWSRALAIAAVTVRRGCAALPALALSGSRTRRAVLRKHLRTLLTDLGPSFVKGAQLLSTRQDLLPREICEVLGRLHDQVAPMSEEDAREAVRSAYAGRPWPFADFDWEPVASGSIACVYRAVLADGRQVAVKVRRVGIGPRMRADFALAESGARLMERLPGMRGLPAGEIVRQCRDAVLAQLDFEAEVEALDSLRRNLGDLAYLRVPEPVREAGAEGVLVMEYLPGLRRIRPEELPAEVAELVVKRVLRCAYRMLFIHGLVHCDLHPGNLYIAPDGGIVILDAGFVVRLEPRVRRLFAEFFLNMARGNGPYCADIVIRSARSIGEHADLDTFREGIGALVAGAASRSARDFRLAPFAAKLFDLQRRSGLYAAPEFVFPLLSLLVLEGMINEFHADVDFQNEAKPVLFKALLTGVPIQRKAS</sequence>
<dbReference type="RefSeq" id="WP_192775549.1">
    <property type="nucleotide sequence ID" value="NZ_BAAASY010000040.1"/>
</dbReference>
<dbReference type="InterPro" id="IPR004147">
    <property type="entry name" value="ABC1_dom"/>
</dbReference>
<reference evidence="2 3" key="1">
    <citation type="submission" date="2020-10" db="EMBL/GenBank/DDBJ databases">
        <title>Sequencing the genomes of 1000 actinobacteria strains.</title>
        <authorList>
            <person name="Klenk H.-P."/>
        </authorList>
    </citation>
    <scope>NUCLEOTIDE SEQUENCE [LARGE SCALE GENOMIC DNA]</scope>
    <source>
        <strain evidence="2 3">DSM 43748</strain>
    </source>
</reference>
<accession>A0ABR9KEP9</accession>
<proteinExistence type="predicted"/>
<gene>
    <name evidence="2" type="ORF">H4W81_003259</name>
</gene>
<dbReference type="InterPro" id="IPR052402">
    <property type="entry name" value="ADCK_kinase"/>
</dbReference>
<dbReference type="EMBL" id="JADBEF010000001">
    <property type="protein sequence ID" value="MBE1560480.1"/>
    <property type="molecule type" value="Genomic_DNA"/>
</dbReference>
<protein>
    <submittedName>
        <fullName evidence="2">Ubiquinone biosynthesis protein</fullName>
    </submittedName>
</protein>
<dbReference type="PROSITE" id="PS50011">
    <property type="entry name" value="PROTEIN_KINASE_DOM"/>
    <property type="match status" value="1"/>
</dbReference>
<dbReference type="InterPro" id="IPR000719">
    <property type="entry name" value="Prot_kinase_dom"/>
</dbReference>
<keyword evidence="2" id="KW-0830">Ubiquinone</keyword>
<evidence type="ECO:0000259" key="1">
    <source>
        <dbReference type="PROSITE" id="PS50011"/>
    </source>
</evidence>
<dbReference type="Gene3D" id="1.10.510.10">
    <property type="entry name" value="Transferase(Phosphotransferase) domain 1"/>
    <property type="match status" value="1"/>
</dbReference>
<evidence type="ECO:0000313" key="3">
    <source>
        <dbReference type="Proteomes" id="UP000661607"/>
    </source>
</evidence>
<name>A0ABR9KEP9_9ACTN</name>
<dbReference type="CDD" id="cd05121">
    <property type="entry name" value="ABC1_ADCK3-like"/>
    <property type="match status" value="1"/>
</dbReference>
<evidence type="ECO:0000313" key="2">
    <source>
        <dbReference type="EMBL" id="MBE1560480.1"/>
    </source>
</evidence>
<organism evidence="2 3">
    <name type="scientific">Nonomuraea africana</name>
    <dbReference type="NCBI Taxonomy" id="46171"/>
    <lineage>
        <taxon>Bacteria</taxon>
        <taxon>Bacillati</taxon>
        <taxon>Actinomycetota</taxon>
        <taxon>Actinomycetes</taxon>
        <taxon>Streptosporangiales</taxon>
        <taxon>Streptosporangiaceae</taxon>
        <taxon>Nonomuraea</taxon>
    </lineage>
</organism>
<keyword evidence="3" id="KW-1185">Reference proteome</keyword>
<feature type="domain" description="Protein kinase" evidence="1">
    <location>
        <begin position="108"/>
        <end position="425"/>
    </location>
</feature>
<dbReference type="Proteomes" id="UP000661607">
    <property type="component" value="Unassembled WGS sequence"/>
</dbReference>
<dbReference type="SUPFAM" id="SSF56112">
    <property type="entry name" value="Protein kinase-like (PK-like)"/>
    <property type="match status" value="1"/>
</dbReference>
<dbReference type="PANTHER" id="PTHR45890:SF1">
    <property type="entry name" value="AARF DOMAIN CONTAINING KINASE 2"/>
    <property type="match status" value="1"/>
</dbReference>
<dbReference type="PANTHER" id="PTHR45890">
    <property type="entry name" value="AARF DOMAIN CONTAINING KINASE 2 (PREDICTED)"/>
    <property type="match status" value="1"/>
</dbReference>
<dbReference type="Pfam" id="PF03109">
    <property type="entry name" value="ABC1"/>
    <property type="match status" value="1"/>
</dbReference>
<dbReference type="InterPro" id="IPR011009">
    <property type="entry name" value="Kinase-like_dom_sf"/>
</dbReference>
<comment type="caution">
    <text evidence="2">The sequence shown here is derived from an EMBL/GenBank/DDBJ whole genome shotgun (WGS) entry which is preliminary data.</text>
</comment>